<evidence type="ECO:0000313" key="1">
    <source>
        <dbReference type="EMBL" id="KAI4340184.1"/>
    </source>
</evidence>
<dbReference type="Proteomes" id="UP001057402">
    <property type="component" value="Chromosome 7"/>
</dbReference>
<sequence>MWLYKQILISNFPGPKWTQPERDLGFSLEGDDVELPLFDLATLSEATHDFSLSNKLGEGGFGPVYKGKLSTGQDIAVKRLSQESGQGLKEFKNEVILISKLQHRISSDQTRGTSLKWKERFEIIIGIARGLLYLHRDSRLRIIHRDLKAGNILLDGEMNPKISYFGLARSFHGDRTTEKTNRIMGAYGYMAPEYAIKGWFSTKSDVFSFGVLVMEIISGKRNREFYHPDFHDMNLLAHGWILWNEGKLTQLLDPSLQATLKSTSELAEVRRCIQVSLLCVQQKVEDRPSMSSVLVMLDTENPMLPKPKQHGYYNGGSPTREESSSTSGRTCASNDMTISMLQGR</sequence>
<organism evidence="1 2">
    <name type="scientific">Melastoma candidum</name>
    <dbReference type="NCBI Taxonomy" id="119954"/>
    <lineage>
        <taxon>Eukaryota</taxon>
        <taxon>Viridiplantae</taxon>
        <taxon>Streptophyta</taxon>
        <taxon>Embryophyta</taxon>
        <taxon>Tracheophyta</taxon>
        <taxon>Spermatophyta</taxon>
        <taxon>Magnoliopsida</taxon>
        <taxon>eudicotyledons</taxon>
        <taxon>Gunneridae</taxon>
        <taxon>Pentapetalae</taxon>
        <taxon>rosids</taxon>
        <taxon>malvids</taxon>
        <taxon>Myrtales</taxon>
        <taxon>Melastomataceae</taxon>
        <taxon>Melastomatoideae</taxon>
        <taxon>Melastomateae</taxon>
        <taxon>Melastoma</taxon>
    </lineage>
</organism>
<comment type="caution">
    <text evidence="1">The sequence shown here is derived from an EMBL/GenBank/DDBJ whole genome shotgun (WGS) entry which is preliminary data.</text>
</comment>
<accession>A0ACB9NU42</accession>
<reference evidence="2" key="1">
    <citation type="journal article" date="2023" name="Front. Plant Sci.">
        <title>Chromosomal-level genome assembly of Melastoma candidum provides insights into trichome evolution.</title>
        <authorList>
            <person name="Zhong Y."/>
            <person name="Wu W."/>
            <person name="Sun C."/>
            <person name="Zou P."/>
            <person name="Liu Y."/>
            <person name="Dai S."/>
            <person name="Zhou R."/>
        </authorList>
    </citation>
    <scope>NUCLEOTIDE SEQUENCE [LARGE SCALE GENOMIC DNA]</scope>
</reference>
<gene>
    <name evidence="1" type="ORF">MLD38_025047</name>
</gene>
<proteinExistence type="predicted"/>
<evidence type="ECO:0000313" key="2">
    <source>
        <dbReference type="Proteomes" id="UP001057402"/>
    </source>
</evidence>
<name>A0ACB9NU42_9MYRT</name>
<keyword evidence="2" id="KW-1185">Reference proteome</keyword>
<protein>
    <submittedName>
        <fullName evidence="1">Uncharacterized protein</fullName>
    </submittedName>
</protein>
<dbReference type="EMBL" id="CM042886">
    <property type="protein sequence ID" value="KAI4340184.1"/>
    <property type="molecule type" value="Genomic_DNA"/>
</dbReference>